<keyword evidence="2" id="KW-1185">Reference proteome</keyword>
<gene>
    <name evidence="1" type="ORF">MSZNOR_0730</name>
</gene>
<accession>A0ABM9HXM8</accession>
<name>A0ABM9HXM8_9GAMM</name>
<proteinExistence type="predicted"/>
<dbReference type="Proteomes" id="UP001162030">
    <property type="component" value="Chromosome"/>
</dbReference>
<sequence length="85" mass="9527">MGTQLFCDAERPIDAVAVIMIWRGVFAWNRRCPDFHRSGLRDFANLRLYNVSMARASLIPLGNREGINRRVPRLGLGQTLPTGSG</sequence>
<evidence type="ECO:0000313" key="1">
    <source>
        <dbReference type="EMBL" id="CAI8755419.1"/>
    </source>
</evidence>
<evidence type="ECO:0000313" key="2">
    <source>
        <dbReference type="Proteomes" id="UP001162030"/>
    </source>
</evidence>
<dbReference type="EMBL" id="OX458333">
    <property type="protein sequence ID" value="CAI8755419.1"/>
    <property type="molecule type" value="Genomic_DNA"/>
</dbReference>
<organism evidence="1 2">
    <name type="scientific">Methylocaldum szegediense</name>
    <dbReference type="NCBI Taxonomy" id="73780"/>
    <lineage>
        <taxon>Bacteria</taxon>
        <taxon>Pseudomonadati</taxon>
        <taxon>Pseudomonadota</taxon>
        <taxon>Gammaproteobacteria</taxon>
        <taxon>Methylococcales</taxon>
        <taxon>Methylococcaceae</taxon>
        <taxon>Methylocaldum</taxon>
    </lineage>
</organism>
<protein>
    <submittedName>
        <fullName evidence="1">Uncharacterized protein</fullName>
    </submittedName>
</protein>
<reference evidence="1 2" key="1">
    <citation type="submission" date="2023-03" db="EMBL/GenBank/DDBJ databases">
        <authorList>
            <person name="Pearce D."/>
        </authorList>
    </citation>
    <scope>NUCLEOTIDE SEQUENCE [LARGE SCALE GENOMIC DNA]</scope>
    <source>
        <strain evidence="1">Msz</strain>
    </source>
</reference>